<evidence type="ECO:0000259" key="2">
    <source>
        <dbReference type="Pfam" id="PF11740"/>
    </source>
</evidence>
<name>A0A1N6PH09_9PSED</name>
<reference evidence="3 4" key="1">
    <citation type="submission" date="2017-01" db="EMBL/GenBank/DDBJ databases">
        <authorList>
            <person name="Mah S.A."/>
            <person name="Swanson W.J."/>
            <person name="Moy G.W."/>
            <person name="Vacquier V.D."/>
        </authorList>
    </citation>
    <scope>NUCLEOTIDE SEQUENCE [LARGE SCALE GENOMIC DNA]</scope>
    <source>
        <strain evidence="3 4">ATCC 29606</strain>
    </source>
</reference>
<gene>
    <name evidence="3" type="ORF">SAMN05421672_102155</name>
</gene>
<dbReference type="SUPFAM" id="SSF56655">
    <property type="entry name" value="Carbohydrate phosphatase"/>
    <property type="match status" value="1"/>
</dbReference>
<protein>
    <submittedName>
        <fullName evidence="3">Inositol monophosphatase family protein</fullName>
    </submittedName>
</protein>
<organism evidence="3 4">
    <name type="scientific">Pseudomonas flexibilis</name>
    <dbReference type="NCBI Taxonomy" id="706570"/>
    <lineage>
        <taxon>Bacteria</taxon>
        <taxon>Pseudomonadati</taxon>
        <taxon>Pseudomonadota</taxon>
        <taxon>Gammaproteobacteria</taxon>
        <taxon>Pseudomonadales</taxon>
        <taxon>Pseudomonadaceae</taxon>
        <taxon>Pseudomonas</taxon>
    </lineage>
</organism>
<dbReference type="InterPro" id="IPR021104">
    <property type="entry name" value="KfrA_DNA-bd_N"/>
</dbReference>
<dbReference type="Proteomes" id="UP000186079">
    <property type="component" value="Unassembled WGS sequence"/>
</dbReference>
<dbReference type="OrthoDB" id="7015148at2"/>
<dbReference type="AlphaFoldDB" id="A0A1N6PH09"/>
<feature type="domain" description="KfrA N-terminal DNA-binding" evidence="2">
    <location>
        <begin position="8"/>
        <end position="119"/>
    </location>
</feature>
<evidence type="ECO:0000313" key="3">
    <source>
        <dbReference type="EMBL" id="SIQ03469.1"/>
    </source>
</evidence>
<keyword evidence="1" id="KW-0175">Coiled coil</keyword>
<dbReference type="Pfam" id="PF11740">
    <property type="entry name" value="KfrA_N"/>
    <property type="match status" value="1"/>
</dbReference>
<evidence type="ECO:0000256" key="1">
    <source>
        <dbReference type="SAM" id="Coils"/>
    </source>
</evidence>
<dbReference type="EMBL" id="FTMC01000002">
    <property type="protein sequence ID" value="SIQ03469.1"/>
    <property type="molecule type" value="Genomic_DNA"/>
</dbReference>
<dbReference type="RefSeq" id="WP_065365669.1">
    <property type="nucleotide sequence ID" value="NZ_FMUP01000003.1"/>
</dbReference>
<proteinExistence type="predicted"/>
<accession>A0A1N6PH09</accession>
<sequence length="558" mass="62121">MARSGINRALVQKARDALLARGEHPSIDAIRVELGNTGSKSTIHRCLKELEGRGSTIQTEPGTPISERLGQLVARLAEALEEEAAEGVAEERAELARDRLEWQQRLQDSEARVSQVQTQHGELASRLAEQGQVNNQLRDQLQQRELELARALQATQDLQTRLEDRDGQIRSLEEKHQHARDALEHYRQASREQREQDQRRHETQLQQLQMELRQAQQSLLVKQDELTRLHRDNERLLTESAQLRREQERLSAELPALQERLAQAGTSVQVLQVRLETAQQEVKKLGVARMEDAERLRQAHVELSRRTAPDLYRALALRPDDCRPLLEAVLPLATDAGQRLQQAFPSDAERLRTERETELHLKERLEALLPCQAEGSQRAVWLVDGCVGAALHGGAFSIALLRDGKPVLALVMAPSDEQGQADCIAWASGLEGLLRNGTPVTSALPRLRLDKGAQVLSDRADERLRQWSAPAELMLVPHPAYRLARVAAGDGVCALGSQSVPQRSLRAALALLKAAGGVLLDPRGQLIEPGRESLDGFWAGASSACALLVERSRQVRLR</sequence>
<feature type="coiled-coil region" evidence="1">
    <location>
        <begin position="92"/>
        <end position="260"/>
    </location>
</feature>
<evidence type="ECO:0000313" key="4">
    <source>
        <dbReference type="Proteomes" id="UP000186079"/>
    </source>
</evidence>